<feature type="compositionally biased region" description="Low complexity" evidence="1">
    <location>
        <begin position="102"/>
        <end position="120"/>
    </location>
</feature>
<keyword evidence="3" id="KW-1185">Reference proteome</keyword>
<dbReference type="EMBL" id="CALNXK010000009">
    <property type="protein sequence ID" value="CAH3041311.1"/>
    <property type="molecule type" value="Genomic_DNA"/>
</dbReference>
<proteinExistence type="predicted"/>
<evidence type="ECO:0000256" key="1">
    <source>
        <dbReference type="SAM" id="MobiDB-lite"/>
    </source>
</evidence>
<feature type="non-terminal residue" evidence="2">
    <location>
        <position position="353"/>
    </location>
</feature>
<organism evidence="2 3">
    <name type="scientific">Porites lobata</name>
    <dbReference type="NCBI Taxonomy" id="104759"/>
    <lineage>
        <taxon>Eukaryota</taxon>
        <taxon>Metazoa</taxon>
        <taxon>Cnidaria</taxon>
        <taxon>Anthozoa</taxon>
        <taxon>Hexacorallia</taxon>
        <taxon>Scleractinia</taxon>
        <taxon>Fungiina</taxon>
        <taxon>Poritidae</taxon>
        <taxon>Porites</taxon>
    </lineage>
</organism>
<sequence>MPYKYGNAPGLLQETISKITYKSEYTTSFIGERVPLQNFRIPTGLKMITAWDEARKSETPRAIQLPFHHRINYPARTNVQGIQPSPTARAKSALQRPCGNASQISRSSSRRPTSSVSAFSKRQRPSTEDLVLRPQSLVPRRPQSELSRFSKEFRYIDKQCFFHPATEPSRSSVFIISPDWVSERKNHFIRKNTLFGYKAYFDKFDTKSFQTEYTTRDCNSKEPLLHSQIPKHPWSEPRRPPAASRYISYGAAAKPTHLRPPFAARMLSYVPDAEGKYTEQKSPHAGKEKSRRLMYSFDKRESFRETHLTDLRPKCSGDLNTVLTTQSSENGSPKKNLADGQVLQKLGVSSPHA</sequence>
<reference evidence="2 3" key="1">
    <citation type="submission" date="2022-05" db="EMBL/GenBank/DDBJ databases">
        <authorList>
            <consortium name="Genoscope - CEA"/>
            <person name="William W."/>
        </authorList>
    </citation>
    <scope>NUCLEOTIDE SEQUENCE [LARGE SCALE GENOMIC DNA]</scope>
</reference>
<comment type="caution">
    <text evidence="2">The sequence shown here is derived from an EMBL/GenBank/DDBJ whole genome shotgun (WGS) entry which is preliminary data.</text>
</comment>
<feature type="region of interest" description="Disordered" evidence="1">
    <location>
        <begin position="324"/>
        <end position="353"/>
    </location>
</feature>
<protein>
    <submittedName>
        <fullName evidence="2">Uncharacterized protein</fullName>
    </submittedName>
</protein>
<gene>
    <name evidence="2" type="ORF">PLOB_00048186</name>
</gene>
<feature type="region of interest" description="Disordered" evidence="1">
    <location>
        <begin position="93"/>
        <end position="128"/>
    </location>
</feature>
<name>A0ABN8N293_9CNID</name>
<dbReference type="Proteomes" id="UP001159405">
    <property type="component" value="Unassembled WGS sequence"/>
</dbReference>
<feature type="compositionally biased region" description="Polar residues" evidence="1">
    <location>
        <begin position="324"/>
        <end position="333"/>
    </location>
</feature>
<evidence type="ECO:0000313" key="3">
    <source>
        <dbReference type="Proteomes" id="UP001159405"/>
    </source>
</evidence>
<evidence type="ECO:0000313" key="2">
    <source>
        <dbReference type="EMBL" id="CAH3041311.1"/>
    </source>
</evidence>
<accession>A0ABN8N293</accession>